<evidence type="ECO:0000313" key="3">
    <source>
        <dbReference type="Proteomes" id="UP000422736"/>
    </source>
</evidence>
<sequence>MTNSVRIKDYFDNDYNGLWSWYLYNLRKGEFEELTRNKLKSSLLKRFLREQLCEVTPLNKKLLLVSIPDDIHEDIKVLEEFLSEYFHLKDNHTNIVINKITRDTIYNHENHYLIQDELANFNDEWFLNMKRDVSVGNTSEEPDSPESCGQPIKECSSNQDSDASERYSVVTGETFETESHSIILNFKHRQVENKPTNPTFKQITRITPENNLGSPTESQVSIMTHGEDLESYRGEALVHTITRTAEEVAEEATSNDDYDEDSVDDMKSNNVSIPPSISISDNFGTFRLVLQSILIASNETDQVFTGIRQSENDRSNADINDDWLLYDSEFNLDNLQMLSLQDIFEFSRLSPKILFYSMIHVKENINTECSMSPDQRITMQNTISNGFLRTSTAGNNSSMGTGNSYSELSSENSIQEYTVDDDNDSMAEDPAICLYSPQTAATAGHRSIGTTESVGAWALNRSNTKRSMEYIDNSVSRDSRGNFVNRIKSQPMPVLLKSLSTNVDSETAKIKKSLAKSKARYRKKSSPNNCIIM</sequence>
<accession>A0ABX6EUG7</accession>
<protein>
    <submittedName>
        <fullName evidence="2">Protein GIS4</fullName>
    </submittedName>
</protein>
<evidence type="ECO:0000313" key="2">
    <source>
        <dbReference type="EMBL" id="QGN15677.1"/>
    </source>
</evidence>
<keyword evidence="3" id="KW-1185">Reference proteome</keyword>
<name>A0ABX6EUG7_KLUMA</name>
<organism evidence="2 3">
    <name type="scientific">Kluyveromyces marxianus</name>
    <name type="common">Yeast</name>
    <name type="synonym">Candida kefyr</name>
    <dbReference type="NCBI Taxonomy" id="4911"/>
    <lineage>
        <taxon>Eukaryota</taxon>
        <taxon>Fungi</taxon>
        <taxon>Dikarya</taxon>
        <taxon>Ascomycota</taxon>
        <taxon>Saccharomycotina</taxon>
        <taxon>Saccharomycetes</taxon>
        <taxon>Saccharomycetales</taxon>
        <taxon>Saccharomycetaceae</taxon>
        <taxon>Kluyveromyces</taxon>
    </lineage>
</organism>
<proteinExistence type="predicted"/>
<feature type="region of interest" description="Disordered" evidence="1">
    <location>
        <begin position="136"/>
        <end position="167"/>
    </location>
</feature>
<evidence type="ECO:0000256" key="1">
    <source>
        <dbReference type="SAM" id="MobiDB-lite"/>
    </source>
</evidence>
<dbReference type="Proteomes" id="UP000422736">
    <property type="component" value="Chromosome 3"/>
</dbReference>
<dbReference type="EMBL" id="CP015056">
    <property type="protein sequence ID" value="QGN15677.1"/>
    <property type="molecule type" value="Genomic_DNA"/>
</dbReference>
<reference evidence="2 3" key="1">
    <citation type="submission" date="2016-03" db="EMBL/GenBank/DDBJ databases">
        <title>How can Kluyveromyces marxianus grow so fast - potential evolutionary course in Saccharomyces Complex revealed by comparative genomics.</title>
        <authorList>
            <person name="Mo W."/>
            <person name="Lu W."/>
            <person name="Yang X."/>
            <person name="Qi J."/>
            <person name="Lv H."/>
        </authorList>
    </citation>
    <scope>NUCLEOTIDE SEQUENCE [LARGE SCALE GENOMIC DNA]</scope>
    <source>
        <strain evidence="2 3">FIM1</strain>
    </source>
</reference>
<gene>
    <name evidence="2" type="primary">GIS4</name>
    <name evidence="2" type="ORF">FIM1_2370</name>
</gene>
<feature type="region of interest" description="Disordered" evidence="1">
    <location>
        <begin position="389"/>
        <end position="411"/>
    </location>
</feature>